<dbReference type="EMBL" id="SZYD01000006">
    <property type="protein sequence ID" value="KAD5960420.1"/>
    <property type="molecule type" value="Genomic_DNA"/>
</dbReference>
<gene>
    <name evidence="2" type="ORF">E3N88_11892</name>
</gene>
<proteinExistence type="predicted"/>
<dbReference type="Proteomes" id="UP000326396">
    <property type="component" value="Linkage Group LG14"/>
</dbReference>
<evidence type="ECO:0000313" key="3">
    <source>
        <dbReference type="Proteomes" id="UP000326396"/>
    </source>
</evidence>
<protein>
    <submittedName>
        <fullName evidence="2">Uncharacterized protein</fullName>
    </submittedName>
</protein>
<keyword evidence="3" id="KW-1185">Reference proteome</keyword>
<dbReference type="AlphaFoldDB" id="A0A5N6P5Y8"/>
<organism evidence="2 3">
    <name type="scientific">Mikania micrantha</name>
    <name type="common">bitter vine</name>
    <dbReference type="NCBI Taxonomy" id="192012"/>
    <lineage>
        <taxon>Eukaryota</taxon>
        <taxon>Viridiplantae</taxon>
        <taxon>Streptophyta</taxon>
        <taxon>Embryophyta</taxon>
        <taxon>Tracheophyta</taxon>
        <taxon>Spermatophyta</taxon>
        <taxon>Magnoliopsida</taxon>
        <taxon>eudicotyledons</taxon>
        <taxon>Gunneridae</taxon>
        <taxon>Pentapetalae</taxon>
        <taxon>asterids</taxon>
        <taxon>campanulids</taxon>
        <taxon>Asterales</taxon>
        <taxon>Asteraceae</taxon>
        <taxon>Asteroideae</taxon>
        <taxon>Heliantheae alliance</taxon>
        <taxon>Eupatorieae</taxon>
        <taxon>Mikania</taxon>
    </lineage>
</organism>
<name>A0A5N6P5Y8_9ASTR</name>
<sequence length="102" mass="11169">MISTVFSISANGFSLDTLGSWRKAAIGRWQRQRQKSTGDCETNGGRRQAGGDREAQVIWLLRGLTGDGYLDVVLLDDDAASLGFQGCNKTTDHSLNQCFRNS</sequence>
<evidence type="ECO:0000256" key="1">
    <source>
        <dbReference type="SAM" id="MobiDB-lite"/>
    </source>
</evidence>
<comment type="caution">
    <text evidence="2">The sequence shown here is derived from an EMBL/GenBank/DDBJ whole genome shotgun (WGS) entry which is preliminary data.</text>
</comment>
<evidence type="ECO:0000313" key="2">
    <source>
        <dbReference type="EMBL" id="KAD5960420.1"/>
    </source>
</evidence>
<reference evidence="2 3" key="1">
    <citation type="submission" date="2019-05" db="EMBL/GenBank/DDBJ databases">
        <title>Mikania micrantha, genome provides insights into the molecular mechanism of rapid growth.</title>
        <authorList>
            <person name="Liu B."/>
        </authorList>
    </citation>
    <scope>NUCLEOTIDE SEQUENCE [LARGE SCALE GENOMIC DNA]</scope>
    <source>
        <strain evidence="2">NLD-2019</strain>
        <tissue evidence="2">Leaf</tissue>
    </source>
</reference>
<feature type="region of interest" description="Disordered" evidence="1">
    <location>
        <begin position="30"/>
        <end position="49"/>
    </location>
</feature>
<accession>A0A5N6P5Y8</accession>